<dbReference type="InterPro" id="IPR040594">
    <property type="entry name" value="UNK_Znf_1"/>
</dbReference>
<dbReference type="Pfam" id="PF13920">
    <property type="entry name" value="zf-C3HC4_3"/>
    <property type="match status" value="1"/>
</dbReference>
<reference evidence="13" key="1">
    <citation type="submission" date="2025-08" db="UniProtKB">
        <authorList>
            <consortium name="RefSeq"/>
        </authorList>
    </citation>
    <scope>IDENTIFICATION</scope>
    <source>
        <tissue evidence="13">Sperm</tissue>
    </source>
</reference>
<feature type="domain" description="C3H1-type" evidence="11">
    <location>
        <begin position="107"/>
        <end position="137"/>
    </location>
</feature>
<sequence>MPSRGALATPSERPHHYTYLKEFRTEQCSLFLQHKCTQHRPYTCFHWHFLNQRRRRPIRRRDGTFNYSPDVYCSKYDETTGVCLDGDECQYLHRSTGDTERRYHLRYYKTSSCIHETDARGHCVKNGVHCAFAHGPQDLRPAVYDIRDLQAQEAVQNGHAAGGEVGSELLSVAASQTMIERALGEDQRWQDSNFVLANYKTDPCKKPPRLCRQGYACPYFHSSRDRRRNPRLHKYRSVPCPSVKQGEDWSEPDKCEVGDDCQFSHTRPEQQFHPEIYKSTKCNDMQQLAFCPRGPFCAFAHLDQVPLADSTEHALVCAQAPGRQSLASPSPPSRSSGGSPAPSLSSGGGLGPAMPPGSPAATSPPLRSPLPSLSAAVGPLVASLSPTAACSYQKAPGYEREDQAKLQKQHELHTYCGNLQEQEDIQNTHSLLRALPVGCPTGGSLPFATVNPLPTNASTMNAKAMPFYPPSNTVDSVIGSALADLDLHDYAVTALERDLGGGSGLLCCTGSPGAVGERLHGERSAAQLATRPELPRPGLPALPTTPKHLPTIHDTHLHVDAIGSDPPNGAGGWKQFATGGPLSSRFCVGPAGVTIMQQQQHQQQRLSDASQELWHQPQTSYDAWRRRRRRAAAEEEEEAQSAARPGNGEPQAVPPRERGAQHGDPGASPLGGARAGPRAASRHAVADVEMLSLPAMRALKTRLEVDLELLEKAMQEQQARQCLACEERPRRAVLRPCQHRVLCEECAPRSLECPCCRTRILGYHCTASASSTSSPASDGGR</sequence>
<dbReference type="RefSeq" id="XP_032823276.1">
    <property type="nucleotide sequence ID" value="XM_032967385.1"/>
</dbReference>
<feature type="compositionally biased region" description="Low complexity" evidence="9">
    <location>
        <begin position="665"/>
        <end position="679"/>
    </location>
</feature>
<keyword evidence="3" id="KW-0963">Cytoplasm</keyword>
<feature type="compositionally biased region" description="Low complexity" evidence="9">
    <location>
        <begin position="325"/>
        <end position="345"/>
    </location>
</feature>
<keyword evidence="5" id="KW-0677">Repeat</keyword>
<dbReference type="Proteomes" id="UP001318040">
    <property type="component" value="Chromosome 37"/>
</dbReference>
<dbReference type="InterPro" id="IPR057295">
    <property type="entry name" value="UNK_Znf_4"/>
</dbReference>
<dbReference type="InterPro" id="IPR000571">
    <property type="entry name" value="Znf_CCCH"/>
</dbReference>
<feature type="domain" description="C3H1-type" evidence="11">
    <location>
        <begin position="234"/>
        <end position="268"/>
    </location>
</feature>
<dbReference type="Pfam" id="PF23261">
    <property type="entry name" value="zf-CCCH_11"/>
    <property type="match status" value="1"/>
</dbReference>
<feature type="compositionally biased region" description="Low complexity" evidence="9">
    <location>
        <begin position="359"/>
        <end position="368"/>
    </location>
</feature>
<evidence type="ECO:0000256" key="9">
    <source>
        <dbReference type="SAM" id="MobiDB-lite"/>
    </source>
</evidence>
<dbReference type="SUPFAM" id="SSF90229">
    <property type="entry name" value="CCCH zinc finger"/>
    <property type="match status" value="1"/>
</dbReference>
<dbReference type="InterPro" id="IPR036855">
    <property type="entry name" value="Znf_CCCH_sf"/>
</dbReference>
<dbReference type="KEGG" id="pmrn:116949750"/>
<evidence type="ECO:0000259" key="11">
    <source>
        <dbReference type="PROSITE" id="PS50103"/>
    </source>
</evidence>
<accession>A0AAJ7TUK3</accession>
<dbReference type="Gene3D" id="4.10.1000.10">
    <property type="entry name" value="Zinc finger, CCCH-type"/>
    <property type="match status" value="1"/>
</dbReference>
<keyword evidence="6 8" id="KW-0863">Zinc-finger</keyword>
<dbReference type="SMART" id="SM00356">
    <property type="entry name" value="ZnF_C3H1"/>
    <property type="match status" value="5"/>
</dbReference>
<organism evidence="12 13">
    <name type="scientific">Petromyzon marinus</name>
    <name type="common">Sea lamprey</name>
    <dbReference type="NCBI Taxonomy" id="7757"/>
    <lineage>
        <taxon>Eukaryota</taxon>
        <taxon>Metazoa</taxon>
        <taxon>Chordata</taxon>
        <taxon>Craniata</taxon>
        <taxon>Vertebrata</taxon>
        <taxon>Cyclostomata</taxon>
        <taxon>Hyperoartia</taxon>
        <taxon>Petromyzontiformes</taxon>
        <taxon>Petromyzontidae</taxon>
        <taxon>Petromyzon</taxon>
    </lineage>
</organism>
<dbReference type="Pfam" id="PF23035">
    <property type="entry name" value="zf-CCCH_UNK-like_4th"/>
    <property type="match status" value="1"/>
</dbReference>
<dbReference type="Pfam" id="PF18384">
    <property type="entry name" value="zf_CCCH_5"/>
    <property type="match status" value="1"/>
</dbReference>
<dbReference type="InterPro" id="IPR045234">
    <property type="entry name" value="Unkempt-like"/>
</dbReference>
<dbReference type="PANTHER" id="PTHR14493">
    <property type="entry name" value="UNKEMPT FAMILY MEMBER"/>
    <property type="match status" value="1"/>
</dbReference>
<keyword evidence="4 8" id="KW-0479">Metal-binding</keyword>
<dbReference type="Gene3D" id="3.30.1370.210">
    <property type="match status" value="1"/>
</dbReference>
<evidence type="ECO:0000256" key="7">
    <source>
        <dbReference type="ARBA" id="ARBA00022833"/>
    </source>
</evidence>
<feature type="region of interest" description="Disordered" evidence="9">
    <location>
        <begin position="598"/>
        <end position="681"/>
    </location>
</feature>
<dbReference type="InterPro" id="IPR001841">
    <property type="entry name" value="Znf_RING"/>
</dbReference>
<dbReference type="PROSITE" id="PS50103">
    <property type="entry name" value="ZF_C3H1"/>
    <property type="match status" value="4"/>
</dbReference>
<dbReference type="GO" id="GO:0005737">
    <property type="term" value="C:cytoplasm"/>
    <property type="evidence" value="ECO:0007669"/>
    <property type="project" value="UniProtKB-SubCell"/>
</dbReference>
<protein>
    <submittedName>
        <fullName evidence="13">RING finger protein unkempt-like</fullName>
    </submittedName>
</protein>
<feature type="zinc finger region" description="C3H1-type" evidence="8">
    <location>
        <begin position="276"/>
        <end position="304"/>
    </location>
</feature>
<dbReference type="AlphaFoldDB" id="A0AAJ7TUK3"/>
<evidence type="ECO:0000256" key="2">
    <source>
        <dbReference type="ARBA" id="ARBA00008808"/>
    </source>
</evidence>
<evidence type="ECO:0000256" key="5">
    <source>
        <dbReference type="ARBA" id="ARBA00022737"/>
    </source>
</evidence>
<comment type="similarity">
    <text evidence="2">Belongs to the unkempt family.</text>
</comment>
<dbReference type="PANTHER" id="PTHR14493:SF50">
    <property type="entry name" value="RING FINGER PROTEIN UNKEMPT"/>
    <property type="match status" value="1"/>
</dbReference>
<feature type="domain" description="RING-type" evidence="10">
    <location>
        <begin position="722"/>
        <end position="757"/>
    </location>
</feature>
<evidence type="ECO:0000256" key="4">
    <source>
        <dbReference type="ARBA" id="ARBA00022723"/>
    </source>
</evidence>
<evidence type="ECO:0000256" key="1">
    <source>
        <dbReference type="ARBA" id="ARBA00004496"/>
    </source>
</evidence>
<feature type="zinc finger region" description="C3H1-type" evidence="8">
    <location>
        <begin position="234"/>
        <end position="268"/>
    </location>
</feature>
<evidence type="ECO:0000256" key="6">
    <source>
        <dbReference type="ARBA" id="ARBA00022771"/>
    </source>
</evidence>
<feature type="domain" description="C3H1-type" evidence="11">
    <location>
        <begin position="276"/>
        <end position="304"/>
    </location>
</feature>
<dbReference type="GO" id="GO:0008270">
    <property type="term" value="F:zinc ion binding"/>
    <property type="evidence" value="ECO:0007669"/>
    <property type="project" value="UniProtKB-KW"/>
</dbReference>
<feature type="domain" description="C3H1-type" evidence="11">
    <location>
        <begin position="67"/>
        <end position="96"/>
    </location>
</feature>
<evidence type="ECO:0000256" key="3">
    <source>
        <dbReference type="ARBA" id="ARBA00022490"/>
    </source>
</evidence>
<keyword evidence="7 8" id="KW-0862">Zinc</keyword>
<feature type="zinc finger region" description="C3H1-type" evidence="8">
    <location>
        <begin position="107"/>
        <end position="137"/>
    </location>
</feature>
<evidence type="ECO:0000256" key="8">
    <source>
        <dbReference type="PROSITE-ProRule" id="PRU00723"/>
    </source>
</evidence>
<comment type="subcellular location">
    <subcellularLocation>
        <location evidence="1">Cytoplasm</location>
    </subcellularLocation>
</comment>
<dbReference type="PROSITE" id="PS50089">
    <property type="entry name" value="ZF_RING_2"/>
    <property type="match status" value="1"/>
</dbReference>
<dbReference type="Pfam" id="PF25427">
    <property type="entry name" value="zf-CCCH_UNK"/>
    <property type="match status" value="1"/>
</dbReference>
<evidence type="ECO:0000259" key="10">
    <source>
        <dbReference type="PROSITE" id="PS50089"/>
    </source>
</evidence>
<feature type="region of interest" description="Disordered" evidence="9">
    <location>
        <begin position="322"/>
        <end position="368"/>
    </location>
</feature>
<gene>
    <name evidence="13" type="primary">LOC116949750</name>
</gene>
<dbReference type="InterPro" id="IPR013083">
    <property type="entry name" value="Znf_RING/FYVE/PHD"/>
</dbReference>
<evidence type="ECO:0000313" key="12">
    <source>
        <dbReference type="Proteomes" id="UP001318040"/>
    </source>
</evidence>
<dbReference type="Gene3D" id="3.30.40.10">
    <property type="entry name" value="Zinc/RING finger domain, C3HC4 (zinc finger)"/>
    <property type="match status" value="1"/>
</dbReference>
<keyword evidence="12" id="KW-1185">Reference proteome</keyword>
<evidence type="ECO:0000313" key="13">
    <source>
        <dbReference type="RefSeq" id="XP_032823276.1"/>
    </source>
</evidence>
<dbReference type="InterPro" id="IPR057296">
    <property type="entry name" value="UNK_Znf_5"/>
</dbReference>
<name>A0AAJ7TUK3_PETMA</name>
<feature type="zinc finger region" description="C3H1-type" evidence="8">
    <location>
        <begin position="67"/>
        <end position="96"/>
    </location>
</feature>
<proteinExistence type="inferred from homology"/>